<feature type="compositionally biased region" description="Basic and acidic residues" evidence="1">
    <location>
        <begin position="1"/>
        <end position="22"/>
    </location>
</feature>
<dbReference type="GO" id="GO:0034220">
    <property type="term" value="P:monoatomic ion transmembrane transport"/>
    <property type="evidence" value="ECO:0007669"/>
    <property type="project" value="UniProtKB-KW"/>
</dbReference>
<accession>A0A2P2LLE2</accession>
<dbReference type="EMBL" id="GGEC01038292">
    <property type="protein sequence ID" value="MBX18776.1"/>
    <property type="molecule type" value="Transcribed_RNA"/>
</dbReference>
<organism evidence="2">
    <name type="scientific">Rhizophora mucronata</name>
    <name type="common">Asiatic mangrove</name>
    <dbReference type="NCBI Taxonomy" id="61149"/>
    <lineage>
        <taxon>Eukaryota</taxon>
        <taxon>Viridiplantae</taxon>
        <taxon>Streptophyta</taxon>
        <taxon>Embryophyta</taxon>
        <taxon>Tracheophyta</taxon>
        <taxon>Spermatophyta</taxon>
        <taxon>Magnoliopsida</taxon>
        <taxon>eudicotyledons</taxon>
        <taxon>Gunneridae</taxon>
        <taxon>Pentapetalae</taxon>
        <taxon>rosids</taxon>
        <taxon>fabids</taxon>
        <taxon>Malpighiales</taxon>
        <taxon>Rhizophoraceae</taxon>
        <taxon>Rhizophora</taxon>
    </lineage>
</organism>
<feature type="region of interest" description="Disordered" evidence="1">
    <location>
        <begin position="1"/>
        <end position="29"/>
    </location>
</feature>
<reference evidence="2" key="1">
    <citation type="submission" date="2018-02" db="EMBL/GenBank/DDBJ databases">
        <title>Rhizophora mucronata_Transcriptome.</title>
        <authorList>
            <person name="Meera S.P."/>
            <person name="Sreeshan A."/>
            <person name="Augustine A."/>
        </authorList>
    </citation>
    <scope>NUCLEOTIDE SEQUENCE</scope>
    <source>
        <tissue evidence="2">Leaf</tissue>
    </source>
</reference>
<proteinExistence type="predicted"/>
<keyword evidence="2" id="KW-0406">Ion transport</keyword>
<name>A0A2P2LLE2_RHIMU</name>
<keyword evidence="2" id="KW-0407">Ion channel</keyword>
<protein>
    <submittedName>
        <fullName evidence="2">Potassium channel SKOR</fullName>
    </submittedName>
</protein>
<evidence type="ECO:0000256" key="1">
    <source>
        <dbReference type="SAM" id="MobiDB-lite"/>
    </source>
</evidence>
<evidence type="ECO:0000313" key="2">
    <source>
        <dbReference type="EMBL" id="MBX18776.1"/>
    </source>
</evidence>
<keyword evidence="2" id="KW-0813">Transport</keyword>
<dbReference type="AlphaFoldDB" id="A0A2P2LLE2"/>
<sequence>MAAAEREKRKEVAAAAEERENQETEDEGDYVLEEFREGIRSSQESRFNLIERQLGLIGSSSSTLSIGNFSQSLVNGFRYVSKGLVIHPENS</sequence>